<dbReference type="SUPFAM" id="SSF69189">
    <property type="entry name" value="Penicillin-binding protein associated domain"/>
    <property type="match status" value="1"/>
</dbReference>
<evidence type="ECO:0000256" key="7">
    <source>
        <dbReference type="ARBA" id="ARBA00022729"/>
    </source>
</evidence>
<keyword evidence="6" id="KW-0645">Protease</keyword>
<dbReference type="InterPro" id="IPR012338">
    <property type="entry name" value="Beta-lactam/transpept-like"/>
</dbReference>
<sequence length="402" mass="43541">MKVWPWQHVLLTCILLLPAGLAEPVAAAEPNTAFDTKAVQAYMIEASTGTVLLAKNENQTFSPASLAKLATAELVFEALSKNQITLDTQYPVSEYAWRTGGAPSRTATMFAALKSNVRVEDLLKGIAIQGANDSCIILAEGMSGGEPAFAEAMTRKAKSLGMQRSIFGNSTGLPDGKSKTTAYDMVTLALDLQQSYPNYYSYFALPDFQWNKIFQRNRNPLLGFGMGVDGLATGFAEGEGYSIVASAERNGRRLFMALGGLPSDKERTDEAKRVLEWGLGAFEIRQLFADGEVIGAAGVYGGAERNVDLVAEKGVSVYIPVNNPDRLAARIVYHWPLMAPVAANQEVGTLRIFAGSRLLREVPLYTKAEVVAGSLSSRAIDAILELGETLLFSWLWDKPQPT</sequence>
<feature type="domain" description="Peptidase S11 D-Ala-D-Ala carboxypeptidase A C-terminal" evidence="15">
    <location>
        <begin position="282"/>
        <end position="372"/>
    </location>
</feature>
<dbReference type="Proteomes" id="UP000326881">
    <property type="component" value="Chromosome"/>
</dbReference>
<evidence type="ECO:0000256" key="12">
    <source>
        <dbReference type="ARBA" id="ARBA00034000"/>
    </source>
</evidence>
<comment type="pathway">
    <text evidence="2">Cell wall biogenesis; peptidoglycan biosynthesis.</text>
</comment>
<feature type="chain" id="PRO_5024926466" description="serine-type D-Ala-D-Ala carboxypeptidase" evidence="14">
    <location>
        <begin position="28"/>
        <end position="402"/>
    </location>
</feature>
<dbReference type="KEGG" id="rgr:FZ934_06650"/>
<dbReference type="EMBL" id="CP043498">
    <property type="protein sequence ID" value="QFY60138.1"/>
    <property type="molecule type" value="Genomic_DNA"/>
</dbReference>
<reference evidence="16 17" key="1">
    <citation type="submission" date="2019-08" db="EMBL/GenBank/DDBJ databases">
        <title>Prosopis cineraria nodule microbiome.</title>
        <authorList>
            <person name="Ali R."/>
            <person name="Chaluvadi S.R."/>
            <person name="Wang X."/>
        </authorList>
    </citation>
    <scope>NUCLEOTIDE SEQUENCE [LARGE SCALE GENOMIC DNA]</scope>
    <source>
        <strain evidence="16 17">BG7</strain>
    </source>
</reference>
<keyword evidence="8" id="KW-0378">Hydrolase</keyword>
<evidence type="ECO:0000256" key="8">
    <source>
        <dbReference type="ARBA" id="ARBA00022801"/>
    </source>
</evidence>
<dbReference type="OrthoDB" id="9795979at2"/>
<dbReference type="UniPathway" id="UPA00219"/>
<evidence type="ECO:0000256" key="14">
    <source>
        <dbReference type="SAM" id="SignalP"/>
    </source>
</evidence>
<dbReference type="Gene3D" id="2.60.410.10">
    <property type="entry name" value="D-Ala-D-Ala carboxypeptidase, C-terminal domain"/>
    <property type="match status" value="1"/>
</dbReference>
<dbReference type="GO" id="GO:0008360">
    <property type="term" value="P:regulation of cell shape"/>
    <property type="evidence" value="ECO:0007669"/>
    <property type="project" value="UniProtKB-KW"/>
</dbReference>
<evidence type="ECO:0000256" key="11">
    <source>
        <dbReference type="ARBA" id="ARBA00023316"/>
    </source>
</evidence>
<dbReference type="InterPro" id="IPR001967">
    <property type="entry name" value="Peptidase_S11_N"/>
</dbReference>
<dbReference type="PANTHER" id="PTHR21581">
    <property type="entry name" value="D-ALANYL-D-ALANINE CARBOXYPEPTIDASE"/>
    <property type="match status" value="1"/>
</dbReference>
<keyword evidence="11" id="KW-0961">Cell wall biogenesis/degradation</keyword>
<dbReference type="GO" id="GO:0009002">
    <property type="term" value="F:serine-type D-Ala-D-Ala carboxypeptidase activity"/>
    <property type="evidence" value="ECO:0007669"/>
    <property type="project" value="UniProtKB-EC"/>
</dbReference>
<feature type="signal peptide" evidence="14">
    <location>
        <begin position="1"/>
        <end position="27"/>
    </location>
</feature>
<dbReference type="AlphaFoldDB" id="A0A5Q0C2L7"/>
<dbReference type="EC" id="3.4.16.4" evidence="4"/>
<evidence type="ECO:0000256" key="13">
    <source>
        <dbReference type="RuleBase" id="RU004016"/>
    </source>
</evidence>
<name>A0A5Q0C2L7_9HYPH</name>
<dbReference type="SMART" id="SM00936">
    <property type="entry name" value="PBP5_C"/>
    <property type="match status" value="1"/>
</dbReference>
<dbReference type="InterPro" id="IPR015956">
    <property type="entry name" value="Peniciliin-bd_prot_C_sf"/>
</dbReference>
<dbReference type="PANTHER" id="PTHR21581:SF6">
    <property type="entry name" value="TRAFFICKING PROTEIN PARTICLE COMPLEX SUBUNIT 12"/>
    <property type="match status" value="1"/>
</dbReference>
<keyword evidence="10" id="KW-0573">Peptidoglycan synthesis</keyword>
<evidence type="ECO:0000256" key="5">
    <source>
        <dbReference type="ARBA" id="ARBA00022645"/>
    </source>
</evidence>
<evidence type="ECO:0000256" key="3">
    <source>
        <dbReference type="ARBA" id="ARBA00007164"/>
    </source>
</evidence>
<keyword evidence="9" id="KW-0133">Cell shape</keyword>
<proteinExistence type="inferred from homology"/>
<dbReference type="InterPro" id="IPR037167">
    <property type="entry name" value="Peptidase_S11_C_sf"/>
</dbReference>
<dbReference type="InterPro" id="IPR012907">
    <property type="entry name" value="Peptidase_S11_C"/>
</dbReference>
<evidence type="ECO:0000256" key="1">
    <source>
        <dbReference type="ARBA" id="ARBA00003217"/>
    </source>
</evidence>
<dbReference type="GO" id="GO:0071555">
    <property type="term" value="P:cell wall organization"/>
    <property type="evidence" value="ECO:0007669"/>
    <property type="project" value="UniProtKB-KW"/>
</dbReference>
<dbReference type="GO" id="GO:0006508">
    <property type="term" value="P:proteolysis"/>
    <property type="evidence" value="ECO:0007669"/>
    <property type="project" value="UniProtKB-KW"/>
</dbReference>
<evidence type="ECO:0000256" key="10">
    <source>
        <dbReference type="ARBA" id="ARBA00022984"/>
    </source>
</evidence>
<dbReference type="InterPro" id="IPR018044">
    <property type="entry name" value="Peptidase_S11"/>
</dbReference>
<evidence type="ECO:0000256" key="4">
    <source>
        <dbReference type="ARBA" id="ARBA00012448"/>
    </source>
</evidence>
<protein>
    <recommendedName>
        <fullName evidence="4">serine-type D-Ala-D-Ala carboxypeptidase</fullName>
        <ecNumber evidence="4">3.4.16.4</ecNumber>
    </recommendedName>
</protein>
<accession>A0A5Q0C2L7</accession>
<organism evidence="16 17">
    <name type="scientific">Rhizobium grahamii</name>
    <dbReference type="NCBI Taxonomy" id="1120045"/>
    <lineage>
        <taxon>Bacteria</taxon>
        <taxon>Pseudomonadati</taxon>
        <taxon>Pseudomonadota</taxon>
        <taxon>Alphaproteobacteria</taxon>
        <taxon>Hyphomicrobiales</taxon>
        <taxon>Rhizobiaceae</taxon>
        <taxon>Rhizobium/Agrobacterium group</taxon>
        <taxon>Rhizobium</taxon>
    </lineage>
</organism>
<dbReference type="Pfam" id="PF07943">
    <property type="entry name" value="PBP5_C"/>
    <property type="match status" value="1"/>
</dbReference>
<keyword evidence="17" id="KW-1185">Reference proteome</keyword>
<dbReference type="GO" id="GO:0009252">
    <property type="term" value="P:peptidoglycan biosynthetic process"/>
    <property type="evidence" value="ECO:0007669"/>
    <property type="project" value="UniProtKB-UniPathway"/>
</dbReference>
<dbReference type="PRINTS" id="PR00725">
    <property type="entry name" value="DADACBPTASE1"/>
</dbReference>
<evidence type="ECO:0000313" key="16">
    <source>
        <dbReference type="EMBL" id="QFY60138.1"/>
    </source>
</evidence>
<comment type="catalytic activity">
    <reaction evidence="12">
        <text>Preferential cleavage: (Ac)2-L-Lys-D-Ala-|-D-Ala. Also transpeptidation of peptidyl-alanyl moieties that are N-acyl substituents of D-alanine.</text>
        <dbReference type="EC" id="3.4.16.4"/>
    </reaction>
</comment>
<comment type="similarity">
    <text evidence="3 13">Belongs to the peptidase S11 family.</text>
</comment>
<keyword evidence="7 14" id="KW-0732">Signal</keyword>
<evidence type="ECO:0000313" key="17">
    <source>
        <dbReference type="Proteomes" id="UP000326881"/>
    </source>
</evidence>
<evidence type="ECO:0000259" key="15">
    <source>
        <dbReference type="SMART" id="SM00936"/>
    </source>
</evidence>
<dbReference type="Pfam" id="PF00768">
    <property type="entry name" value="Peptidase_S11"/>
    <property type="match status" value="1"/>
</dbReference>
<evidence type="ECO:0000256" key="9">
    <source>
        <dbReference type="ARBA" id="ARBA00022960"/>
    </source>
</evidence>
<dbReference type="SUPFAM" id="SSF56601">
    <property type="entry name" value="beta-lactamase/transpeptidase-like"/>
    <property type="match status" value="1"/>
</dbReference>
<evidence type="ECO:0000256" key="6">
    <source>
        <dbReference type="ARBA" id="ARBA00022670"/>
    </source>
</evidence>
<comment type="function">
    <text evidence="1">Removes C-terminal D-alanyl residues from sugar-peptide cell wall precursors.</text>
</comment>
<dbReference type="Gene3D" id="3.40.710.10">
    <property type="entry name" value="DD-peptidase/beta-lactamase superfamily"/>
    <property type="match status" value="1"/>
</dbReference>
<keyword evidence="5 16" id="KW-0121">Carboxypeptidase</keyword>
<dbReference type="RefSeq" id="WP_153270412.1">
    <property type="nucleotide sequence ID" value="NZ_CP043498.1"/>
</dbReference>
<gene>
    <name evidence="16" type="ORF">FZ934_06650</name>
</gene>
<evidence type="ECO:0000256" key="2">
    <source>
        <dbReference type="ARBA" id="ARBA00004752"/>
    </source>
</evidence>